<dbReference type="STRING" id="1121390.SAMN02746041_00433"/>
<dbReference type="EMBL" id="FWXF01000001">
    <property type="protein sequence ID" value="SMC17961.1"/>
    <property type="molecule type" value="Genomic_DNA"/>
</dbReference>
<dbReference type="SUPFAM" id="SSF53335">
    <property type="entry name" value="S-adenosyl-L-methionine-dependent methyltransferases"/>
    <property type="match status" value="1"/>
</dbReference>
<protein>
    <submittedName>
        <fullName evidence="2">Ubiquinone/menaquinone biosynthesis C-methylase UbiE</fullName>
    </submittedName>
</protein>
<dbReference type="PANTHER" id="PTHR43591:SF24">
    <property type="entry name" value="2-METHOXY-6-POLYPRENYL-1,4-BENZOQUINOL METHYLASE, MITOCHONDRIAL"/>
    <property type="match status" value="1"/>
</dbReference>
<organism evidence="2 3">
    <name type="scientific">Desulfacinum hydrothermale DSM 13146</name>
    <dbReference type="NCBI Taxonomy" id="1121390"/>
    <lineage>
        <taxon>Bacteria</taxon>
        <taxon>Pseudomonadati</taxon>
        <taxon>Thermodesulfobacteriota</taxon>
        <taxon>Syntrophobacteria</taxon>
        <taxon>Syntrophobacterales</taxon>
        <taxon>Syntrophobacteraceae</taxon>
        <taxon>Desulfacinum</taxon>
    </lineage>
</organism>
<dbReference type="Gene3D" id="3.40.50.150">
    <property type="entry name" value="Vaccinia Virus protein VP39"/>
    <property type="match status" value="1"/>
</dbReference>
<proteinExistence type="predicted"/>
<evidence type="ECO:0000313" key="3">
    <source>
        <dbReference type="Proteomes" id="UP000192783"/>
    </source>
</evidence>
<keyword evidence="2" id="KW-0830">Ubiquinone</keyword>
<feature type="domain" description="Methyltransferase" evidence="1">
    <location>
        <begin position="71"/>
        <end position="217"/>
    </location>
</feature>
<dbReference type="RefSeq" id="WP_084055887.1">
    <property type="nucleotide sequence ID" value="NZ_FWXF01000001.1"/>
</dbReference>
<dbReference type="GO" id="GO:0008168">
    <property type="term" value="F:methyltransferase activity"/>
    <property type="evidence" value="ECO:0007669"/>
    <property type="project" value="UniProtKB-KW"/>
</dbReference>
<dbReference type="AlphaFoldDB" id="A0A1W1X3H8"/>
<evidence type="ECO:0000259" key="1">
    <source>
        <dbReference type="Pfam" id="PF13847"/>
    </source>
</evidence>
<dbReference type="OrthoDB" id="9765084at2"/>
<name>A0A1W1X3H8_9BACT</name>
<gene>
    <name evidence="2" type="ORF">SAMN02746041_00433</name>
</gene>
<dbReference type="PANTHER" id="PTHR43591">
    <property type="entry name" value="METHYLTRANSFERASE"/>
    <property type="match status" value="1"/>
</dbReference>
<accession>A0A1W1X3H8</accession>
<reference evidence="2 3" key="1">
    <citation type="submission" date="2017-04" db="EMBL/GenBank/DDBJ databases">
        <authorList>
            <person name="Afonso C.L."/>
            <person name="Miller P.J."/>
            <person name="Scott M.A."/>
            <person name="Spackman E."/>
            <person name="Goraichik I."/>
            <person name="Dimitrov K.M."/>
            <person name="Suarez D.L."/>
            <person name="Swayne D.E."/>
        </authorList>
    </citation>
    <scope>NUCLEOTIDE SEQUENCE [LARGE SCALE GENOMIC DNA]</scope>
    <source>
        <strain evidence="2 3">DSM 13146</strain>
    </source>
</reference>
<dbReference type="CDD" id="cd02440">
    <property type="entry name" value="AdoMet_MTases"/>
    <property type="match status" value="1"/>
</dbReference>
<evidence type="ECO:0000313" key="2">
    <source>
        <dbReference type="EMBL" id="SMC17961.1"/>
    </source>
</evidence>
<dbReference type="Proteomes" id="UP000192783">
    <property type="component" value="Unassembled WGS sequence"/>
</dbReference>
<dbReference type="Pfam" id="PF13847">
    <property type="entry name" value="Methyltransf_31"/>
    <property type="match status" value="1"/>
</dbReference>
<dbReference type="InterPro" id="IPR025714">
    <property type="entry name" value="Methyltranfer_dom"/>
</dbReference>
<keyword evidence="2" id="KW-0489">Methyltransferase</keyword>
<keyword evidence="3" id="KW-1185">Reference proteome</keyword>
<sequence length="246" mass="27278">MEARETKDLVTQTYRSLYQAGTSPTLPVLGGKDMARTLGYPESVLHDVADGLWRRFFPCGNPLPCLQVLPGQRVLNAGSGVGLDAFFLMRMQAFSGTVVNLDISHEALAFGFQAQPMLWNGLGHLFWVQADAERLPFSAHSFDWVVMNGAFNLFPCKDTLVRELARVIVPQGGLVVADLARTGPLPHECIQEEAGWAWCLNGAETPERIVHLLESAGFGEVQFREWVCELEPFWRTVFTARKGSSP</sequence>
<keyword evidence="2" id="KW-0808">Transferase</keyword>
<dbReference type="InterPro" id="IPR029063">
    <property type="entry name" value="SAM-dependent_MTases_sf"/>
</dbReference>
<dbReference type="GO" id="GO:0032259">
    <property type="term" value="P:methylation"/>
    <property type="evidence" value="ECO:0007669"/>
    <property type="project" value="UniProtKB-KW"/>
</dbReference>